<gene>
    <name evidence="2" type="ORF">HAX54_013144</name>
</gene>
<organism evidence="2 3">
    <name type="scientific">Datura stramonium</name>
    <name type="common">Jimsonweed</name>
    <name type="synonym">Common thornapple</name>
    <dbReference type="NCBI Taxonomy" id="4076"/>
    <lineage>
        <taxon>Eukaryota</taxon>
        <taxon>Viridiplantae</taxon>
        <taxon>Streptophyta</taxon>
        <taxon>Embryophyta</taxon>
        <taxon>Tracheophyta</taxon>
        <taxon>Spermatophyta</taxon>
        <taxon>Magnoliopsida</taxon>
        <taxon>eudicotyledons</taxon>
        <taxon>Gunneridae</taxon>
        <taxon>Pentapetalae</taxon>
        <taxon>asterids</taxon>
        <taxon>lamiids</taxon>
        <taxon>Solanales</taxon>
        <taxon>Solanaceae</taxon>
        <taxon>Solanoideae</taxon>
        <taxon>Datureae</taxon>
        <taxon>Datura</taxon>
    </lineage>
</organism>
<feature type="non-terminal residue" evidence="2">
    <location>
        <position position="74"/>
    </location>
</feature>
<feature type="region of interest" description="Disordered" evidence="1">
    <location>
        <begin position="37"/>
        <end position="74"/>
    </location>
</feature>
<evidence type="ECO:0000313" key="2">
    <source>
        <dbReference type="EMBL" id="MCD7472148.1"/>
    </source>
</evidence>
<accession>A0ABS8TLR9</accession>
<dbReference type="Proteomes" id="UP000823775">
    <property type="component" value="Unassembled WGS sequence"/>
</dbReference>
<name>A0ABS8TLR9_DATST</name>
<proteinExistence type="predicted"/>
<evidence type="ECO:0000313" key="3">
    <source>
        <dbReference type="Proteomes" id="UP000823775"/>
    </source>
</evidence>
<feature type="compositionally biased region" description="Basic and acidic residues" evidence="1">
    <location>
        <begin position="64"/>
        <end position="74"/>
    </location>
</feature>
<protein>
    <submittedName>
        <fullName evidence="2">Uncharacterized protein</fullName>
    </submittedName>
</protein>
<dbReference type="EMBL" id="JACEIK010001784">
    <property type="protein sequence ID" value="MCD7472148.1"/>
    <property type="molecule type" value="Genomic_DNA"/>
</dbReference>
<reference evidence="2 3" key="1">
    <citation type="journal article" date="2021" name="BMC Genomics">
        <title>Datura genome reveals duplications of psychoactive alkaloid biosynthetic genes and high mutation rate following tissue culture.</title>
        <authorList>
            <person name="Rajewski A."/>
            <person name="Carter-House D."/>
            <person name="Stajich J."/>
            <person name="Litt A."/>
        </authorList>
    </citation>
    <scope>NUCLEOTIDE SEQUENCE [LARGE SCALE GENOMIC DNA]</scope>
    <source>
        <strain evidence="2">AR-01</strain>
    </source>
</reference>
<evidence type="ECO:0000256" key="1">
    <source>
        <dbReference type="SAM" id="MobiDB-lite"/>
    </source>
</evidence>
<keyword evidence="3" id="KW-1185">Reference proteome</keyword>
<sequence>MAEVEFEKKNAKEKKVNQEVTITPKVKFNAFRSPFPRGCRRRLAGDSKSPIVEVEGQQLKKRKQLGEDSMRASQ</sequence>
<comment type="caution">
    <text evidence="2">The sequence shown here is derived from an EMBL/GenBank/DDBJ whole genome shotgun (WGS) entry which is preliminary data.</text>
</comment>